<evidence type="ECO:0000313" key="1">
    <source>
        <dbReference type="EMBL" id="QMV66264.1"/>
    </source>
</evidence>
<keyword evidence="2" id="KW-1185">Reference proteome</keyword>
<gene>
    <name evidence="1" type="ORF">HS960_00670</name>
</gene>
<dbReference type="RefSeq" id="WP_182331004.1">
    <property type="nucleotide sequence ID" value="NZ_CP058555.1"/>
</dbReference>
<sequence>MATTKSLYEHLSETLIHYSINELIQFNNDTVSGRGWGSSKAIFRAALLSTLSKKGLDLSSIVSREDGFTSVKQVAVRLEDNRLVPIA</sequence>
<dbReference type="AlphaFoldDB" id="A0A7G5DWY9"/>
<accession>A0A7G5DWY9</accession>
<dbReference type="EMBL" id="CP058555">
    <property type="protein sequence ID" value="QMV66264.1"/>
    <property type="molecule type" value="Genomic_DNA"/>
</dbReference>
<protein>
    <submittedName>
        <fullName evidence="1">5-oxoprolinase</fullName>
    </submittedName>
</protein>
<name>A0A7G5DWY9_9SPHI</name>
<evidence type="ECO:0000313" key="2">
    <source>
        <dbReference type="Proteomes" id="UP000515450"/>
    </source>
</evidence>
<reference evidence="1 2" key="1">
    <citation type="journal article" date="2020" name="G3 (Bethesda)">
        <title>CeMbio - The Caenorhabditis elegans Microbiome Resource.</title>
        <authorList>
            <person name="Dirksen P."/>
            <person name="Assie A."/>
            <person name="Zimmermann J."/>
            <person name="Zhang F."/>
            <person name="Tietje A.M."/>
            <person name="Marsh S.A."/>
            <person name="Felix M.A."/>
            <person name="Shapira M."/>
            <person name="Kaleta C."/>
            <person name="Schulenburg H."/>
            <person name="Samuel B."/>
        </authorList>
    </citation>
    <scope>NUCLEOTIDE SEQUENCE [LARGE SCALE GENOMIC DNA]</scope>
    <source>
        <strain evidence="1 2">BIGb0170</strain>
    </source>
</reference>
<proteinExistence type="predicted"/>
<dbReference type="Proteomes" id="UP000515450">
    <property type="component" value="Chromosome"/>
</dbReference>
<organism evidence="1 2">
    <name type="scientific">Sphingobacterium paramultivorum</name>
    <dbReference type="NCBI Taxonomy" id="2886510"/>
    <lineage>
        <taxon>Bacteria</taxon>
        <taxon>Pseudomonadati</taxon>
        <taxon>Bacteroidota</taxon>
        <taxon>Sphingobacteriia</taxon>
        <taxon>Sphingobacteriales</taxon>
        <taxon>Sphingobacteriaceae</taxon>
        <taxon>Sphingobacterium</taxon>
    </lineage>
</organism>